<dbReference type="Proteomes" id="UP000467841">
    <property type="component" value="Unassembled WGS sequence"/>
</dbReference>
<keyword evidence="3" id="KW-1185">Reference proteome</keyword>
<sequence>MFTVQAIDQGATSGRSRSRKWPKPNHGIGAPTSWTTLHGDLLTHFQWKITKRTSQSQGWPRNLFLEPIGRLCEGSIRMISNFTIGHKIPDELVFQFRWKYAIGISRFGDITFVLKTGAQPAERTRPDRKGIGFARPSPGPTRTTTPFDPGSITPRSNQDLPHVPCSQPSAAIDPGSNEPRSTHSSTCDQSIRPNAPVEQEGKGPRSTQIITSRPRPLHHGRPRRPTTSLTRSTRSPRTRSPLMQGFHHAAAPKTAHRPIEELSSHDRPAQKITSVPRSARPSAHINPGTFRPWSIHSSPTTMFRAQLRRANQKASFRVRSARLPQSLYRIDVSQVLPNSLDLCKCTDRGSMGIEHKD</sequence>
<feature type="region of interest" description="Disordered" evidence="1">
    <location>
        <begin position="119"/>
        <end position="293"/>
    </location>
</feature>
<comment type="caution">
    <text evidence="2">The sequence shown here is derived from an EMBL/GenBank/DDBJ whole genome shotgun (WGS) entry which is preliminary data.</text>
</comment>
<gene>
    <name evidence="2" type="ORF">MERR_LOCUS24878</name>
</gene>
<name>A0A6D2JD39_9BRAS</name>
<dbReference type="EMBL" id="CACVBM020001180">
    <property type="protein sequence ID" value="CAA7037643.1"/>
    <property type="molecule type" value="Genomic_DNA"/>
</dbReference>
<feature type="compositionally biased region" description="Low complexity" evidence="1">
    <location>
        <begin position="225"/>
        <end position="242"/>
    </location>
</feature>
<reference evidence="2" key="1">
    <citation type="submission" date="2020-01" db="EMBL/GenBank/DDBJ databases">
        <authorList>
            <person name="Mishra B."/>
        </authorList>
    </citation>
    <scope>NUCLEOTIDE SEQUENCE [LARGE SCALE GENOMIC DNA]</scope>
</reference>
<dbReference type="AlphaFoldDB" id="A0A6D2JD39"/>
<feature type="compositionally biased region" description="Basic and acidic residues" evidence="1">
    <location>
        <begin position="257"/>
        <end position="269"/>
    </location>
</feature>
<accession>A0A6D2JD39</accession>
<organism evidence="2 3">
    <name type="scientific">Microthlaspi erraticum</name>
    <dbReference type="NCBI Taxonomy" id="1685480"/>
    <lineage>
        <taxon>Eukaryota</taxon>
        <taxon>Viridiplantae</taxon>
        <taxon>Streptophyta</taxon>
        <taxon>Embryophyta</taxon>
        <taxon>Tracheophyta</taxon>
        <taxon>Spermatophyta</taxon>
        <taxon>Magnoliopsida</taxon>
        <taxon>eudicotyledons</taxon>
        <taxon>Gunneridae</taxon>
        <taxon>Pentapetalae</taxon>
        <taxon>rosids</taxon>
        <taxon>malvids</taxon>
        <taxon>Brassicales</taxon>
        <taxon>Brassicaceae</taxon>
        <taxon>Coluteocarpeae</taxon>
        <taxon>Microthlaspi</taxon>
    </lineage>
</organism>
<protein>
    <submittedName>
        <fullName evidence="2">Uncharacterized protein</fullName>
    </submittedName>
</protein>
<feature type="region of interest" description="Disordered" evidence="1">
    <location>
        <begin position="1"/>
        <end position="30"/>
    </location>
</feature>
<evidence type="ECO:0000256" key="1">
    <source>
        <dbReference type="SAM" id="MobiDB-lite"/>
    </source>
</evidence>
<feature type="compositionally biased region" description="Polar residues" evidence="1">
    <location>
        <begin position="178"/>
        <end position="192"/>
    </location>
</feature>
<evidence type="ECO:0000313" key="3">
    <source>
        <dbReference type="Proteomes" id="UP000467841"/>
    </source>
</evidence>
<evidence type="ECO:0000313" key="2">
    <source>
        <dbReference type="EMBL" id="CAA7037643.1"/>
    </source>
</evidence>
<proteinExistence type="predicted"/>
<feature type="compositionally biased region" description="Basic residues" evidence="1">
    <location>
        <begin position="215"/>
        <end position="224"/>
    </location>
</feature>